<sequence length="201" mass="20606">MRVSILLSLAVAALSVDTAHRVFKSRVPKNFDPVGCEKKLQELCGQSKSPEEMGGCATTNEASLVSAGCLSKEAVTNCRAKAEQVCPPGSNPDPKVIFGCLQKNRNFLEGAGCPVPPENAAPVEANAATSEKQSAEAPAAAESQQQQPAAPAANSDKTVNGAENAIESKTPEAAAPATEQKQTPSGLAEKAAPVPSTPTQA</sequence>
<name>A0A7S2XFB7_9EUKA</name>
<organism evidence="3">
    <name type="scientific">Lotharella oceanica</name>
    <dbReference type="NCBI Taxonomy" id="641309"/>
    <lineage>
        <taxon>Eukaryota</taxon>
        <taxon>Sar</taxon>
        <taxon>Rhizaria</taxon>
        <taxon>Cercozoa</taxon>
        <taxon>Chlorarachniophyceae</taxon>
        <taxon>Lotharella</taxon>
    </lineage>
</organism>
<dbReference type="EMBL" id="HBHP01029978">
    <property type="protein sequence ID" value="CAD9774480.1"/>
    <property type="molecule type" value="Transcribed_RNA"/>
</dbReference>
<keyword evidence="2" id="KW-0732">Signal</keyword>
<feature type="chain" id="PRO_5030851768" evidence="2">
    <location>
        <begin position="16"/>
        <end position="201"/>
    </location>
</feature>
<proteinExistence type="predicted"/>
<reference evidence="3" key="1">
    <citation type="submission" date="2021-01" db="EMBL/GenBank/DDBJ databases">
        <authorList>
            <person name="Corre E."/>
            <person name="Pelletier E."/>
            <person name="Niang G."/>
            <person name="Scheremetjew M."/>
            <person name="Finn R."/>
            <person name="Kale V."/>
            <person name="Holt S."/>
            <person name="Cochrane G."/>
            <person name="Meng A."/>
            <person name="Brown T."/>
            <person name="Cohen L."/>
        </authorList>
    </citation>
    <scope>NUCLEOTIDE SEQUENCE</scope>
    <source>
        <strain evidence="3">CCMP622</strain>
    </source>
</reference>
<feature type="signal peptide" evidence="2">
    <location>
        <begin position="1"/>
        <end position="15"/>
    </location>
</feature>
<protein>
    <submittedName>
        <fullName evidence="3">Uncharacterized protein</fullName>
    </submittedName>
</protein>
<evidence type="ECO:0000313" key="3">
    <source>
        <dbReference type="EMBL" id="CAD9774480.1"/>
    </source>
</evidence>
<gene>
    <name evidence="3" type="ORF">LSP00402_LOCUS18473</name>
</gene>
<dbReference type="AlphaFoldDB" id="A0A7S2XFB7"/>
<feature type="region of interest" description="Disordered" evidence="1">
    <location>
        <begin position="118"/>
        <end position="201"/>
    </location>
</feature>
<evidence type="ECO:0000256" key="1">
    <source>
        <dbReference type="SAM" id="MobiDB-lite"/>
    </source>
</evidence>
<accession>A0A7S2XFB7</accession>
<feature type="compositionally biased region" description="Low complexity" evidence="1">
    <location>
        <begin position="120"/>
        <end position="153"/>
    </location>
</feature>
<evidence type="ECO:0000256" key="2">
    <source>
        <dbReference type="SAM" id="SignalP"/>
    </source>
</evidence>